<gene>
    <name evidence="1" type="ORF">PXEA_LOCUS13471</name>
</gene>
<dbReference type="Proteomes" id="UP000784294">
    <property type="component" value="Unassembled WGS sequence"/>
</dbReference>
<comment type="caution">
    <text evidence="1">The sequence shown here is derived from an EMBL/GenBank/DDBJ whole genome shotgun (WGS) entry which is preliminary data.</text>
</comment>
<dbReference type="AlphaFoldDB" id="A0A448WTU6"/>
<evidence type="ECO:0000313" key="1">
    <source>
        <dbReference type="EMBL" id="VEL20031.1"/>
    </source>
</evidence>
<reference evidence="1" key="1">
    <citation type="submission" date="2018-11" db="EMBL/GenBank/DDBJ databases">
        <authorList>
            <consortium name="Pathogen Informatics"/>
        </authorList>
    </citation>
    <scope>NUCLEOTIDE SEQUENCE</scope>
</reference>
<accession>A0A448WTU6</accession>
<keyword evidence="2" id="KW-1185">Reference proteome</keyword>
<evidence type="ECO:0000313" key="2">
    <source>
        <dbReference type="Proteomes" id="UP000784294"/>
    </source>
</evidence>
<protein>
    <submittedName>
        <fullName evidence="1">Uncharacterized protein</fullName>
    </submittedName>
</protein>
<proteinExistence type="predicted"/>
<dbReference type="EMBL" id="CAAALY010044407">
    <property type="protein sequence ID" value="VEL20031.1"/>
    <property type="molecule type" value="Genomic_DNA"/>
</dbReference>
<name>A0A448WTU6_9PLAT</name>
<sequence>MSHLRYGPRMGRVLGLEGDWEPWRQDATIEPTCSKFADCLKNLL</sequence>
<organism evidence="1 2">
    <name type="scientific">Protopolystoma xenopodis</name>
    <dbReference type="NCBI Taxonomy" id="117903"/>
    <lineage>
        <taxon>Eukaryota</taxon>
        <taxon>Metazoa</taxon>
        <taxon>Spiralia</taxon>
        <taxon>Lophotrochozoa</taxon>
        <taxon>Platyhelminthes</taxon>
        <taxon>Monogenea</taxon>
        <taxon>Polyopisthocotylea</taxon>
        <taxon>Polystomatidea</taxon>
        <taxon>Polystomatidae</taxon>
        <taxon>Protopolystoma</taxon>
    </lineage>
</organism>